<dbReference type="OrthoDB" id="333551at2759"/>
<evidence type="ECO:0000313" key="5">
    <source>
        <dbReference type="Proteomes" id="UP000030746"/>
    </source>
</evidence>
<dbReference type="PANTHER" id="PTHR15885">
    <property type="entry name" value="COILED-COIL DOMAIN-CONTAINING PROTEIN 174"/>
    <property type="match status" value="1"/>
</dbReference>
<feature type="region of interest" description="Disordered" evidence="2">
    <location>
        <begin position="720"/>
        <end position="743"/>
    </location>
</feature>
<accession>V4B8G5</accession>
<evidence type="ECO:0000256" key="2">
    <source>
        <dbReference type="SAM" id="MobiDB-lite"/>
    </source>
</evidence>
<keyword evidence="5" id="KW-1185">Reference proteome</keyword>
<dbReference type="STRING" id="225164.V4B8G5"/>
<feature type="compositionally biased region" description="Basic residues" evidence="2">
    <location>
        <begin position="446"/>
        <end position="456"/>
    </location>
</feature>
<feature type="domain" description="CCDC174 alpha/beta GRSR" evidence="3">
    <location>
        <begin position="156"/>
        <end position="184"/>
    </location>
</feature>
<name>V4B8G5_LOTGI</name>
<dbReference type="Pfam" id="PF25449">
    <property type="entry name" value="CCDC174_GRSR"/>
    <property type="match status" value="1"/>
</dbReference>
<protein>
    <recommendedName>
        <fullName evidence="3">CCDC174 alpha/beta GRSR domain-containing protein</fullName>
    </recommendedName>
</protein>
<feature type="compositionally biased region" description="Basic and acidic residues" evidence="2">
    <location>
        <begin position="130"/>
        <end position="142"/>
    </location>
</feature>
<organism evidence="4 5">
    <name type="scientific">Lottia gigantea</name>
    <name type="common">Giant owl limpet</name>
    <dbReference type="NCBI Taxonomy" id="225164"/>
    <lineage>
        <taxon>Eukaryota</taxon>
        <taxon>Metazoa</taxon>
        <taxon>Spiralia</taxon>
        <taxon>Lophotrochozoa</taxon>
        <taxon>Mollusca</taxon>
        <taxon>Gastropoda</taxon>
        <taxon>Patellogastropoda</taxon>
        <taxon>Lottioidea</taxon>
        <taxon>Lottiidae</taxon>
        <taxon>Lottia</taxon>
    </lineage>
</organism>
<sequence>MAKNTGTLSSASMIDLKAELFRKQEEYKKKKAEILSTSEGYIKGKVEDSGSKKKTNIWSKKNKGVLERAQRDFEIKAEEEDVNEKSRKALEAKARLYDKITNSSEIPEEDGSGTYLVDFQRKVIDSIDEKIEKNREKERSPLDDDVPSPSTPDEEWVDYIDTLGRSRRCLRKDLPVLIEQDKKFSKQPGAQNEKIKSSSENLPTLLSNDMRREIERQKWEKEELEKINEGPIHYANVQHNEIRTHGVGFYQFSKNDKERKEQMETLTKIRDETVSSRSKIEKLKEKRKAQLEARLQKVKQRRKMKEGYVENEVEIKDIFYFTVESKDVFYFIVESKDVFYFIVESKDVFYFTVESKDVFYFTVEMENKESEVKKEDEIGPKIDEMLTQQRSIVDNETKKDKPLREWDKGKERLFAWSEEKYFEDRREERDPEFAPPSIYKDAPKQMGKKSKIKKNQRNSAEKLVEVQTPIETVGEKTTAHQSIDNMLSEQRSLASQPPQNTEGNLNITNLIYHPNCVPYSGDESSNYQQQWGTDPAGLGQSDLTPHIPNFSVPPPGYNPNIFLPGQNPSNHQPPIYPPPSYYPQNYAPQPNQNYVPQYSQNYMPQPNQNYMPQPNQNYELQPPRTNTNYSQYFSHQGQGLSGLNFGLKKDTVGSTVSKLDIVDTRLVKKDDGLDDLEESSNVEAISSKAVPYKPGTFYLASLKKEQEADSLDHLVSEAPLVSKPHTMDSGSQSFSSDGVIYKS</sequence>
<evidence type="ECO:0000259" key="3">
    <source>
        <dbReference type="Pfam" id="PF25449"/>
    </source>
</evidence>
<dbReference type="HOGENOM" id="CLU_373971_0_0_1"/>
<dbReference type="InterPro" id="IPR025066">
    <property type="entry name" value="CCDC174-like"/>
</dbReference>
<dbReference type="CTD" id="20250036"/>
<feature type="region of interest" description="Disordered" evidence="2">
    <location>
        <begin position="181"/>
        <end position="203"/>
    </location>
</feature>
<dbReference type="GO" id="GO:0005634">
    <property type="term" value="C:nucleus"/>
    <property type="evidence" value="ECO:0007669"/>
    <property type="project" value="TreeGrafter"/>
</dbReference>
<feature type="region of interest" description="Disordered" evidence="2">
    <location>
        <begin position="130"/>
        <end position="157"/>
    </location>
</feature>
<dbReference type="OMA" id="PEMRPWD"/>
<dbReference type="EMBL" id="KB203357">
    <property type="protein sequence ID" value="ESO85019.1"/>
    <property type="molecule type" value="Genomic_DNA"/>
</dbReference>
<evidence type="ECO:0000256" key="1">
    <source>
        <dbReference type="ARBA" id="ARBA00023054"/>
    </source>
</evidence>
<dbReference type="InterPro" id="IPR057464">
    <property type="entry name" value="CCDC174_GRSR"/>
</dbReference>
<dbReference type="Pfam" id="PF13300">
    <property type="entry name" value="DUF4078"/>
    <property type="match status" value="1"/>
</dbReference>
<dbReference type="PANTHER" id="PTHR15885:SF1">
    <property type="entry name" value="COILED-COIL DOMAIN-CONTAINING PROTEIN 174"/>
    <property type="match status" value="1"/>
</dbReference>
<proteinExistence type="predicted"/>
<feature type="region of interest" description="Disordered" evidence="2">
    <location>
        <begin position="553"/>
        <end position="590"/>
    </location>
</feature>
<keyword evidence="1" id="KW-0175">Coiled coil</keyword>
<dbReference type="RefSeq" id="XP_009064400.1">
    <property type="nucleotide sequence ID" value="XM_009066152.1"/>
</dbReference>
<dbReference type="AlphaFoldDB" id="V4B8G5"/>
<dbReference type="Proteomes" id="UP000030746">
    <property type="component" value="Unassembled WGS sequence"/>
</dbReference>
<gene>
    <name evidence="4" type="ORF">LOTGIDRAFT_236038</name>
</gene>
<feature type="region of interest" description="Disordered" evidence="2">
    <location>
        <begin position="427"/>
        <end position="462"/>
    </location>
</feature>
<reference evidence="4 5" key="1">
    <citation type="journal article" date="2013" name="Nature">
        <title>Insights into bilaterian evolution from three spiralian genomes.</title>
        <authorList>
            <person name="Simakov O."/>
            <person name="Marletaz F."/>
            <person name="Cho S.J."/>
            <person name="Edsinger-Gonzales E."/>
            <person name="Havlak P."/>
            <person name="Hellsten U."/>
            <person name="Kuo D.H."/>
            <person name="Larsson T."/>
            <person name="Lv J."/>
            <person name="Arendt D."/>
            <person name="Savage R."/>
            <person name="Osoegawa K."/>
            <person name="de Jong P."/>
            <person name="Grimwood J."/>
            <person name="Chapman J.A."/>
            <person name="Shapiro H."/>
            <person name="Aerts A."/>
            <person name="Otillar R.P."/>
            <person name="Terry A.Y."/>
            <person name="Boore J.L."/>
            <person name="Grigoriev I.V."/>
            <person name="Lindberg D.R."/>
            <person name="Seaver E.C."/>
            <person name="Weisblat D.A."/>
            <person name="Putnam N.H."/>
            <person name="Rokhsar D.S."/>
        </authorList>
    </citation>
    <scope>NUCLEOTIDE SEQUENCE [LARGE SCALE GENOMIC DNA]</scope>
</reference>
<dbReference type="KEGG" id="lgi:LOTGIDRAFT_236038"/>
<dbReference type="GeneID" id="20250036"/>
<evidence type="ECO:0000313" key="4">
    <source>
        <dbReference type="EMBL" id="ESO85019.1"/>
    </source>
</evidence>